<comment type="caution">
    <text evidence="1">The sequence shown here is derived from an EMBL/GenBank/DDBJ whole genome shotgun (WGS) entry which is preliminary data.</text>
</comment>
<gene>
    <name evidence="1" type="ORF">ACFPFM_10475</name>
</gene>
<name>A0ABV9XXN2_9PSEU</name>
<proteinExistence type="predicted"/>
<organism evidence="1 2">
    <name type="scientific">Saccharothrix xinjiangensis</name>
    <dbReference type="NCBI Taxonomy" id="204798"/>
    <lineage>
        <taxon>Bacteria</taxon>
        <taxon>Bacillati</taxon>
        <taxon>Actinomycetota</taxon>
        <taxon>Actinomycetes</taxon>
        <taxon>Pseudonocardiales</taxon>
        <taxon>Pseudonocardiaceae</taxon>
        <taxon>Saccharothrix</taxon>
    </lineage>
</organism>
<dbReference type="Proteomes" id="UP001595833">
    <property type="component" value="Unassembled WGS sequence"/>
</dbReference>
<dbReference type="RefSeq" id="WP_380646150.1">
    <property type="nucleotide sequence ID" value="NZ_JBHSJB010000008.1"/>
</dbReference>
<dbReference type="EMBL" id="JBHSJB010000008">
    <property type="protein sequence ID" value="MFC5054183.1"/>
    <property type="molecule type" value="Genomic_DNA"/>
</dbReference>
<keyword evidence="2" id="KW-1185">Reference proteome</keyword>
<evidence type="ECO:0000313" key="1">
    <source>
        <dbReference type="EMBL" id="MFC5054183.1"/>
    </source>
</evidence>
<sequence>MVTWTAQSLAAALLGDNSPGVIERARRAFLQIAGEVVRAEGGTFPIA</sequence>
<protein>
    <submittedName>
        <fullName evidence="1">Uncharacterized protein</fullName>
    </submittedName>
</protein>
<reference evidence="2" key="1">
    <citation type="journal article" date="2019" name="Int. J. Syst. Evol. Microbiol.">
        <title>The Global Catalogue of Microorganisms (GCM) 10K type strain sequencing project: providing services to taxonomists for standard genome sequencing and annotation.</title>
        <authorList>
            <consortium name="The Broad Institute Genomics Platform"/>
            <consortium name="The Broad Institute Genome Sequencing Center for Infectious Disease"/>
            <person name="Wu L."/>
            <person name="Ma J."/>
        </authorList>
    </citation>
    <scope>NUCLEOTIDE SEQUENCE [LARGE SCALE GENOMIC DNA]</scope>
    <source>
        <strain evidence="2">KCTC 12848</strain>
    </source>
</reference>
<evidence type="ECO:0000313" key="2">
    <source>
        <dbReference type="Proteomes" id="UP001595833"/>
    </source>
</evidence>
<accession>A0ABV9XXN2</accession>